<reference evidence="1 2" key="1">
    <citation type="submission" date="2018-06" db="EMBL/GenBank/DDBJ databases">
        <title>Genomic Encyclopedia of Archaeal and Bacterial Type Strains, Phase II (KMG-II): from individual species to whole genera.</title>
        <authorList>
            <person name="Goeker M."/>
        </authorList>
    </citation>
    <scope>NUCLEOTIDE SEQUENCE [LARGE SCALE GENOMIC DNA]</scope>
    <source>
        <strain evidence="1 2">DSM 21851</strain>
    </source>
</reference>
<dbReference type="EMBL" id="QLMC01000012">
    <property type="protein sequence ID" value="RAJ90849.1"/>
    <property type="molecule type" value="Genomic_DNA"/>
</dbReference>
<protein>
    <submittedName>
        <fullName evidence="1">Uncharacterized protein</fullName>
    </submittedName>
</protein>
<dbReference type="OrthoDB" id="3637315at2"/>
<gene>
    <name evidence="1" type="ORF">LX87_05478</name>
</gene>
<sequence>MRSINNLRGFSSGKTLSSDDLIEFHASRLLLLIQLCGIKDSKTKTAKIEGLTKLAKLDFFVRHPAFFNKVAAHLSSSDSIQSDDIESKMVRFHYGPWDKRYYQIIPYLEARGLIWVLKNGSAYNFVLTNLGKSIAEQLLAHDEFGEVSERMKSVKKLLGGKTGNFLKELIYKVFDEEVKEKNLDDLI</sequence>
<dbReference type="AlphaFoldDB" id="A0A327WQV4"/>
<evidence type="ECO:0000313" key="1">
    <source>
        <dbReference type="EMBL" id="RAJ90849.1"/>
    </source>
</evidence>
<dbReference type="RefSeq" id="WP_111631482.1">
    <property type="nucleotide sequence ID" value="NZ_QLMC01000012.1"/>
</dbReference>
<comment type="caution">
    <text evidence="1">The sequence shown here is derived from an EMBL/GenBank/DDBJ whole genome shotgun (WGS) entry which is preliminary data.</text>
</comment>
<accession>A0A327WQV4</accession>
<proteinExistence type="predicted"/>
<evidence type="ECO:0000313" key="2">
    <source>
        <dbReference type="Proteomes" id="UP000248790"/>
    </source>
</evidence>
<keyword evidence="2" id="KW-1185">Reference proteome</keyword>
<dbReference type="Proteomes" id="UP000248790">
    <property type="component" value="Unassembled WGS sequence"/>
</dbReference>
<name>A0A327WQV4_LARAB</name>
<organism evidence="1 2">
    <name type="scientific">Larkinella arboricola</name>
    <dbReference type="NCBI Taxonomy" id="643671"/>
    <lineage>
        <taxon>Bacteria</taxon>
        <taxon>Pseudomonadati</taxon>
        <taxon>Bacteroidota</taxon>
        <taxon>Cytophagia</taxon>
        <taxon>Cytophagales</taxon>
        <taxon>Spirosomataceae</taxon>
        <taxon>Larkinella</taxon>
    </lineage>
</organism>